<reference evidence="1" key="2">
    <citation type="journal article" date="2014" name="ISME J.">
        <title>Microbial stratification in low pH oxic and suboxic macroscopic growths along an acid mine drainage.</title>
        <authorList>
            <person name="Mendez-Garcia C."/>
            <person name="Mesa V."/>
            <person name="Sprenger R.R."/>
            <person name="Richter M."/>
            <person name="Diez M.S."/>
            <person name="Solano J."/>
            <person name="Bargiela R."/>
            <person name="Golyshina O.V."/>
            <person name="Manteca A."/>
            <person name="Ramos J.L."/>
            <person name="Gallego J.R."/>
            <person name="Llorente I."/>
            <person name="Martins Dos Santos V.A."/>
            <person name="Jensen O.N."/>
            <person name="Pelaez A.I."/>
            <person name="Sanchez J."/>
            <person name="Ferrer M."/>
        </authorList>
    </citation>
    <scope>NUCLEOTIDE SEQUENCE</scope>
</reference>
<protein>
    <submittedName>
        <fullName evidence="1">Family 39</fullName>
    </submittedName>
</protein>
<evidence type="ECO:0000313" key="1">
    <source>
        <dbReference type="EMBL" id="EQD56019.1"/>
    </source>
</evidence>
<feature type="non-terminal residue" evidence="1">
    <location>
        <position position="1"/>
    </location>
</feature>
<gene>
    <name evidence="1" type="ORF">B1A_11708</name>
</gene>
<reference evidence="1" key="1">
    <citation type="submission" date="2013-08" db="EMBL/GenBank/DDBJ databases">
        <authorList>
            <person name="Mendez C."/>
            <person name="Richter M."/>
            <person name="Ferrer M."/>
            <person name="Sanchez J."/>
        </authorList>
    </citation>
    <scope>NUCLEOTIDE SEQUENCE</scope>
</reference>
<dbReference type="AlphaFoldDB" id="T1BS34"/>
<name>T1BS34_9ZZZZ</name>
<dbReference type="EMBL" id="AUZX01008406">
    <property type="protein sequence ID" value="EQD56019.1"/>
    <property type="molecule type" value="Genomic_DNA"/>
</dbReference>
<organism evidence="1">
    <name type="scientific">mine drainage metagenome</name>
    <dbReference type="NCBI Taxonomy" id="410659"/>
    <lineage>
        <taxon>unclassified sequences</taxon>
        <taxon>metagenomes</taxon>
        <taxon>ecological metagenomes</taxon>
    </lineage>
</organism>
<accession>T1BS34</accession>
<sequence>YYQRPFGFRRLAKDLDQILGPDGSQNMVFVSEHFNTADELAFYENAPDRTLCMSPDPNQFDFWNPPQKFIGKDAIYVATDKYPRDPRTYFPPGTFESITKLPSLRIYRNGRLARVFYIYRMKRFLKDPWPKKR</sequence>
<comment type="caution">
    <text evidence="1">The sequence shown here is derived from an EMBL/GenBank/DDBJ whole genome shotgun (WGS) entry which is preliminary data.</text>
</comment>
<proteinExistence type="predicted"/>